<dbReference type="EnsemblMetazoa" id="SMAR005527-RA">
    <property type="protein sequence ID" value="SMAR005527-PA"/>
    <property type="gene ID" value="SMAR005527"/>
</dbReference>
<reference evidence="9" key="2">
    <citation type="submission" date="2015-02" db="UniProtKB">
        <authorList>
            <consortium name="EnsemblMetazoa"/>
        </authorList>
    </citation>
    <scope>IDENTIFICATION</scope>
</reference>
<dbReference type="PANTHER" id="PTHR34644">
    <property type="entry name" value="SINGLE-PASS MEMBRANE AND COILED-COIL DOMAIN-CONTAINING PROTEIN 4"/>
    <property type="match status" value="1"/>
</dbReference>
<protein>
    <recommendedName>
        <fullName evidence="3">Single-pass membrane and coiled-coil domain-containing protein 4 homolog</fullName>
    </recommendedName>
</protein>
<evidence type="ECO:0000313" key="10">
    <source>
        <dbReference type="Proteomes" id="UP000014500"/>
    </source>
</evidence>
<dbReference type="Pfam" id="PF15012">
    <property type="entry name" value="DUF4519"/>
    <property type="match status" value="1"/>
</dbReference>
<dbReference type="GO" id="GO:0016020">
    <property type="term" value="C:membrane"/>
    <property type="evidence" value="ECO:0007669"/>
    <property type="project" value="UniProtKB-SubCell"/>
</dbReference>
<comment type="similarity">
    <text evidence="2">Belongs to the SMCO4 family.</text>
</comment>
<proteinExistence type="inferred from homology"/>
<evidence type="ECO:0000313" key="9">
    <source>
        <dbReference type="EnsemblMetazoa" id="SMAR005527-PA"/>
    </source>
</evidence>
<keyword evidence="5 8" id="KW-1133">Transmembrane helix</keyword>
<evidence type="ECO:0000256" key="7">
    <source>
        <dbReference type="ARBA" id="ARBA00023136"/>
    </source>
</evidence>
<evidence type="ECO:0000256" key="8">
    <source>
        <dbReference type="SAM" id="Phobius"/>
    </source>
</evidence>
<dbReference type="HOGENOM" id="CLU_1301099_0_0_1"/>
<evidence type="ECO:0000256" key="5">
    <source>
        <dbReference type="ARBA" id="ARBA00022989"/>
    </source>
</evidence>
<evidence type="ECO:0000256" key="2">
    <source>
        <dbReference type="ARBA" id="ARBA00009202"/>
    </source>
</evidence>
<keyword evidence="4 8" id="KW-0812">Transmembrane</keyword>
<organism evidence="9 10">
    <name type="scientific">Strigamia maritima</name>
    <name type="common">European centipede</name>
    <name type="synonym">Geophilus maritimus</name>
    <dbReference type="NCBI Taxonomy" id="126957"/>
    <lineage>
        <taxon>Eukaryota</taxon>
        <taxon>Metazoa</taxon>
        <taxon>Ecdysozoa</taxon>
        <taxon>Arthropoda</taxon>
        <taxon>Myriapoda</taxon>
        <taxon>Chilopoda</taxon>
        <taxon>Pleurostigmophora</taxon>
        <taxon>Geophilomorpha</taxon>
        <taxon>Linotaeniidae</taxon>
        <taxon>Strigamia</taxon>
    </lineage>
</organism>
<dbReference type="Proteomes" id="UP000014500">
    <property type="component" value="Unassembled WGS sequence"/>
</dbReference>
<accession>T1IWG0</accession>
<evidence type="ECO:0000256" key="1">
    <source>
        <dbReference type="ARBA" id="ARBA00004167"/>
    </source>
</evidence>
<keyword evidence="6" id="KW-0175">Coiled coil</keyword>
<keyword evidence="7 8" id="KW-0472">Membrane</keyword>
<evidence type="ECO:0000256" key="3">
    <source>
        <dbReference type="ARBA" id="ARBA00017028"/>
    </source>
</evidence>
<dbReference type="InterPro" id="IPR027960">
    <property type="entry name" value="DUF4519"/>
</dbReference>
<keyword evidence="10" id="KW-1185">Reference proteome</keyword>
<sequence>MKFDLIESSPQTFLEVTGKYHFDSFVSRRLGTEKFCNYVGVKDSSLKLLIHDVIKQKCYYTSGSDVELPVCRASGIVCCLLLSPTNCGNFVHGIIDIIQLYVSFPSHRKIISQQSWITKTIKKMRQLKGAKTKETSKEKRERKQENRKMKQKFWSVGLPVLLLITGIIVADSEDIQYQLPAKIINPSQTVLNHFRNIPLPNQAATEDCLKTK</sequence>
<feature type="transmembrane region" description="Helical" evidence="8">
    <location>
        <begin position="153"/>
        <end position="170"/>
    </location>
</feature>
<dbReference type="AlphaFoldDB" id="T1IWG0"/>
<comment type="subcellular location">
    <subcellularLocation>
        <location evidence="1">Membrane</location>
        <topology evidence="1">Single-pass membrane protein</topology>
    </subcellularLocation>
</comment>
<evidence type="ECO:0000256" key="4">
    <source>
        <dbReference type="ARBA" id="ARBA00022692"/>
    </source>
</evidence>
<evidence type="ECO:0000256" key="6">
    <source>
        <dbReference type="ARBA" id="ARBA00023054"/>
    </source>
</evidence>
<dbReference type="PANTHER" id="PTHR34644:SF2">
    <property type="entry name" value="SINGLE-PASS MEMBRANE AND COILED-COIL DOMAIN-CONTAINING PROTEIN 4"/>
    <property type="match status" value="1"/>
</dbReference>
<reference evidence="10" key="1">
    <citation type="submission" date="2011-05" db="EMBL/GenBank/DDBJ databases">
        <authorList>
            <person name="Richards S.R."/>
            <person name="Qu J."/>
            <person name="Jiang H."/>
            <person name="Jhangiani S.N."/>
            <person name="Agravi P."/>
            <person name="Goodspeed R."/>
            <person name="Gross S."/>
            <person name="Mandapat C."/>
            <person name="Jackson L."/>
            <person name="Mathew T."/>
            <person name="Pu L."/>
            <person name="Thornton R."/>
            <person name="Saada N."/>
            <person name="Wilczek-Boney K.B."/>
            <person name="Lee S."/>
            <person name="Kovar C."/>
            <person name="Wu Y."/>
            <person name="Scherer S.E."/>
            <person name="Worley K.C."/>
            <person name="Muzny D.M."/>
            <person name="Gibbs R."/>
        </authorList>
    </citation>
    <scope>NUCLEOTIDE SEQUENCE</scope>
    <source>
        <strain evidence="10">Brora</strain>
    </source>
</reference>
<name>T1IWG0_STRMM</name>
<dbReference type="EMBL" id="JH431613">
    <property type="status" value="NOT_ANNOTATED_CDS"/>
    <property type="molecule type" value="Genomic_DNA"/>
</dbReference>